<keyword evidence="3" id="KW-1185">Reference proteome</keyword>
<dbReference type="Proteomes" id="UP000294933">
    <property type="component" value="Unassembled WGS sequence"/>
</dbReference>
<proteinExistence type="predicted"/>
<protein>
    <submittedName>
        <fullName evidence="2">Uncharacterized protein</fullName>
    </submittedName>
</protein>
<dbReference type="EMBL" id="ML170487">
    <property type="protein sequence ID" value="TDL13710.1"/>
    <property type="molecule type" value="Genomic_DNA"/>
</dbReference>
<feature type="compositionally biased region" description="Low complexity" evidence="1">
    <location>
        <begin position="12"/>
        <end position="22"/>
    </location>
</feature>
<dbReference type="VEuPathDB" id="FungiDB:BD410DRAFT_734965"/>
<reference evidence="2 3" key="1">
    <citation type="submission" date="2018-06" db="EMBL/GenBank/DDBJ databases">
        <title>A transcriptomic atlas of mushroom development highlights an independent origin of complex multicellularity.</title>
        <authorList>
            <consortium name="DOE Joint Genome Institute"/>
            <person name="Krizsan K."/>
            <person name="Almasi E."/>
            <person name="Merenyi Z."/>
            <person name="Sahu N."/>
            <person name="Viragh M."/>
            <person name="Koszo T."/>
            <person name="Mondo S."/>
            <person name="Kiss B."/>
            <person name="Balint B."/>
            <person name="Kues U."/>
            <person name="Barry K."/>
            <person name="Hegedus J.C."/>
            <person name="Henrissat B."/>
            <person name="Johnson J."/>
            <person name="Lipzen A."/>
            <person name="Ohm R."/>
            <person name="Nagy I."/>
            <person name="Pangilinan J."/>
            <person name="Yan J."/>
            <person name="Xiong Y."/>
            <person name="Grigoriev I.V."/>
            <person name="Hibbett D.S."/>
            <person name="Nagy L.G."/>
        </authorList>
    </citation>
    <scope>NUCLEOTIDE SEQUENCE [LARGE SCALE GENOMIC DNA]</scope>
    <source>
        <strain evidence="2 3">SZMC22713</strain>
    </source>
</reference>
<dbReference type="STRING" id="50990.A0A4Y7PH47"/>
<accession>A0A4Y7PH47</accession>
<dbReference type="AlphaFoldDB" id="A0A4Y7PH47"/>
<gene>
    <name evidence="2" type="ORF">BD410DRAFT_734965</name>
</gene>
<dbReference type="OrthoDB" id="3265985at2759"/>
<name>A0A4Y7PH47_9AGAM</name>
<evidence type="ECO:0000256" key="1">
    <source>
        <dbReference type="SAM" id="MobiDB-lite"/>
    </source>
</evidence>
<feature type="region of interest" description="Disordered" evidence="1">
    <location>
        <begin position="39"/>
        <end position="68"/>
    </location>
</feature>
<evidence type="ECO:0000313" key="2">
    <source>
        <dbReference type="EMBL" id="TDL13710.1"/>
    </source>
</evidence>
<organism evidence="2 3">
    <name type="scientific">Rickenella mellea</name>
    <dbReference type="NCBI Taxonomy" id="50990"/>
    <lineage>
        <taxon>Eukaryota</taxon>
        <taxon>Fungi</taxon>
        <taxon>Dikarya</taxon>
        <taxon>Basidiomycota</taxon>
        <taxon>Agaricomycotina</taxon>
        <taxon>Agaricomycetes</taxon>
        <taxon>Hymenochaetales</taxon>
        <taxon>Rickenellaceae</taxon>
        <taxon>Rickenella</taxon>
    </lineage>
</organism>
<sequence>MSAERRTAADRANAGSSNNNLAAEDFSFDDAEEFEAALDVHDRDRDEDNDDSHQPADVNLPPPEDIPLAEPRRDAQEIYDTSHDIWFIRILLTLVAFLHTKYHVSFRACDILLSCLNIIFLSLKLIDENTQIPRNLGTVMKKLDLEDRFTNYPICHICHRIFKPNIPVNSVCPDCDTALFKATSPTIFQRVTGKAPPPPPPVSAAPIQVLSSLLVDFLAQPGIEAAAEKWKARTHEPGKYKDIMDGNIWKSSACADGTPFFDGSDESGELRLGVTLSLDCTLRRYRAGNLLLAAMTPGPTEPTAEQLQHYLKILVDDLLKLYETGIKIITPSCPEGLLMRFTF</sequence>
<feature type="compositionally biased region" description="Basic and acidic residues" evidence="1">
    <location>
        <begin position="39"/>
        <end position="54"/>
    </location>
</feature>
<evidence type="ECO:0000313" key="3">
    <source>
        <dbReference type="Proteomes" id="UP000294933"/>
    </source>
</evidence>
<feature type="region of interest" description="Disordered" evidence="1">
    <location>
        <begin position="1"/>
        <end position="22"/>
    </location>
</feature>